<name>A0A2P5CFE0_PARAD</name>
<dbReference type="GO" id="GO:0005886">
    <property type="term" value="C:plasma membrane"/>
    <property type="evidence" value="ECO:0007669"/>
    <property type="project" value="TreeGrafter"/>
</dbReference>
<dbReference type="GO" id="GO:0003843">
    <property type="term" value="F:1,3-beta-D-glucan synthase activity"/>
    <property type="evidence" value="ECO:0007669"/>
    <property type="project" value="InterPro"/>
</dbReference>
<dbReference type="AlphaFoldDB" id="A0A2P5CFE0"/>
<evidence type="ECO:0000313" key="3">
    <source>
        <dbReference type="Proteomes" id="UP000237105"/>
    </source>
</evidence>
<dbReference type="PANTHER" id="PTHR12741">
    <property type="entry name" value="LYST-INTERACTING PROTEIN LIP5 DOPAMINE RESPONSIVE PROTEIN DRG-1"/>
    <property type="match status" value="1"/>
</dbReference>
<reference evidence="3" key="1">
    <citation type="submission" date="2016-06" db="EMBL/GenBank/DDBJ databases">
        <title>Parallel loss of symbiosis genes in relatives of nitrogen-fixing non-legume Parasponia.</title>
        <authorList>
            <person name="Van Velzen R."/>
            <person name="Holmer R."/>
            <person name="Bu F."/>
            <person name="Rutten L."/>
            <person name="Van Zeijl A."/>
            <person name="Liu W."/>
            <person name="Santuari L."/>
            <person name="Cao Q."/>
            <person name="Sharma T."/>
            <person name="Shen D."/>
            <person name="Roswanjaya Y."/>
            <person name="Wardhani T."/>
            <person name="Kalhor M.S."/>
            <person name="Jansen J."/>
            <person name="Van den Hoogen J."/>
            <person name="Gungor B."/>
            <person name="Hartog M."/>
            <person name="Hontelez J."/>
            <person name="Verver J."/>
            <person name="Yang W.-C."/>
            <person name="Schijlen E."/>
            <person name="Repin R."/>
            <person name="Schilthuizen M."/>
            <person name="Schranz E."/>
            <person name="Heidstra R."/>
            <person name="Miyata K."/>
            <person name="Fedorova E."/>
            <person name="Kohlen W."/>
            <person name="Bisseling T."/>
            <person name="Smit S."/>
            <person name="Geurts R."/>
        </authorList>
    </citation>
    <scope>NUCLEOTIDE SEQUENCE [LARGE SCALE GENOMIC DNA]</scope>
    <source>
        <strain evidence="3">cv. WU1-14</strain>
    </source>
</reference>
<dbReference type="Proteomes" id="UP000237105">
    <property type="component" value="Unassembled WGS sequence"/>
</dbReference>
<evidence type="ECO:0000313" key="2">
    <source>
        <dbReference type="EMBL" id="PON59725.1"/>
    </source>
</evidence>
<gene>
    <name evidence="2" type="ORF">PanWU01x14_157820</name>
</gene>
<comment type="caution">
    <text evidence="2">The sequence shown here is derived from an EMBL/GenBank/DDBJ whole genome shotgun (WGS) entry which is preliminary data.</text>
</comment>
<dbReference type="GO" id="GO:0000148">
    <property type="term" value="C:1,3-beta-D-glucan synthase complex"/>
    <property type="evidence" value="ECO:0007669"/>
    <property type="project" value="InterPro"/>
</dbReference>
<organism evidence="2 3">
    <name type="scientific">Parasponia andersonii</name>
    <name type="common">Sponia andersonii</name>
    <dbReference type="NCBI Taxonomy" id="3476"/>
    <lineage>
        <taxon>Eukaryota</taxon>
        <taxon>Viridiplantae</taxon>
        <taxon>Streptophyta</taxon>
        <taxon>Embryophyta</taxon>
        <taxon>Tracheophyta</taxon>
        <taxon>Spermatophyta</taxon>
        <taxon>Magnoliopsida</taxon>
        <taxon>eudicotyledons</taxon>
        <taxon>Gunneridae</taxon>
        <taxon>Pentapetalae</taxon>
        <taxon>rosids</taxon>
        <taxon>fabids</taxon>
        <taxon>Rosales</taxon>
        <taxon>Cannabaceae</taxon>
        <taxon>Parasponia</taxon>
    </lineage>
</organism>
<dbReference type="STRING" id="3476.A0A2P5CFE0"/>
<accession>A0A2P5CFE0</accession>
<dbReference type="PANTHER" id="PTHR12741:SF106">
    <property type="entry name" value="CALLOSE SYNTHASE 5"/>
    <property type="match status" value="1"/>
</dbReference>
<sequence length="168" mass="18756">MAVRIKVAIVLQRTSNVILKFGWHILIDEVEETEVGGNGNAQNVYYSVLVKAVDNLDQEIHQIKLSGSAMMGEGKPENQNHAIIVKFEASICQYHAEQLLGRSFQDAYLFVLEEFNEGHGVHPPNILGVLKHIFTGRCIILARKDFGSHACCTSVLRLRLCKIKKLAS</sequence>
<dbReference type="InterPro" id="IPR003440">
    <property type="entry name" value="Glyco_trans_48_dom"/>
</dbReference>
<proteinExistence type="predicted"/>
<dbReference type="Pfam" id="PF02364">
    <property type="entry name" value="Glucan_synthase"/>
    <property type="match status" value="1"/>
</dbReference>
<dbReference type="OrthoDB" id="1432960at2759"/>
<evidence type="ECO:0000259" key="1">
    <source>
        <dbReference type="Pfam" id="PF02364"/>
    </source>
</evidence>
<feature type="domain" description="Glycosyl transferase 48" evidence="1">
    <location>
        <begin position="17"/>
        <end position="85"/>
    </location>
</feature>
<dbReference type="EMBL" id="JXTB01000137">
    <property type="protein sequence ID" value="PON59725.1"/>
    <property type="molecule type" value="Genomic_DNA"/>
</dbReference>
<keyword evidence="3" id="KW-1185">Reference proteome</keyword>
<dbReference type="GO" id="GO:0006075">
    <property type="term" value="P:(1-&gt;3)-beta-D-glucan biosynthetic process"/>
    <property type="evidence" value="ECO:0007669"/>
    <property type="project" value="InterPro"/>
</dbReference>
<protein>
    <submittedName>
        <fullName evidence="2">Callose synthase</fullName>
    </submittedName>
</protein>